<dbReference type="AlphaFoldDB" id="A0A2N1PKL1"/>
<organism evidence="2 3">
    <name type="scientific">Candidatus Wallbacteria bacterium HGW-Wallbacteria-1</name>
    <dbReference type="NCBI Taxonomy" id="2013854"/>
    <lineage>
        <taxon>Bacteria</taxon>
        <taxon>Candidatus Walliibacteriota</taxon>
    </lineage>
</organism>
<keyword evidence="1" id="KW-1133">Transmembrane helix</keyword>
<proteinExistence type="predicted"/>
<evidence type="ECO:0000313" key="3">
    <source>
        <dbReference type="Proteomes" id="UP000233256"/>
    </source>
</evidence>
<sequence length="491" mass="55170">MNPAYSSTAYSSTAYFSTTCHTRNFRLIHHPVKARFPSIFIFMFIFMFMFMLFPQYVTAHPLPSGHHLHHLTRTDASLRFDYLLLVDKEITDIFMKALDTDQNRNISPSEASSWFDRKMGRVTIMVNGQTPESAFFRYGYMEFIESGIRMTGSYEIPIKKGANTEITIRDQGFVTPMDDFFFEANNTQISAGAMALEVTSDPDLNYGAIASIIAFMDRPVKLLSREVNLSEKFLNWQPPVQGEMDKSIPDIFDSADSAKAASHNNAAPSKTASHGTTSEIQANAFIEKSGAAICILIFLILLSSLISRGTSIHSAIFSSLPICLCLYLAIVFLFLPKNPFRSNNLSGGSEFLAVKSDNSDFSKQFTHIHGALYRQYDLLKSENTELAGPLYTILADSLSGTALEEEHLKSFKRLMALKQAKVKVSILKIDYNKVHLYPQTAFCAWQVTTQIDHMNHSHQRTYAFSGNFNLLESNGTLKITSMNISSSRRIN</sequence>
<feature type="transmembrane region" description="Helical" evidence="1">
    <location>
        <begin position="34"/>
        <end position="53"/>
    </location>
</feature>
<feature type="transmembrane region" description="Helical" evidence="1">
    <location>
        <begin position="312"/>
        <end position="335"/>
    </location>
</feature>
<comment type="caution">
    <text evidence="2">The sequence shown here is derived from an EMBL/GenBank/DDBJ whole genome shotgun (WGS) entry which is preliminary data.</text>
</comment>
<gene>
    <name evidence="2" type="ORF">CVV64_16955</name>
</gene>
<keyword evidence="1" id="KW-0812">Transmembrane</keyword>
<name>A0A2N1PKL1_9BACT</name>
<reference evidence="2 3" key="1">
    <citation type="journal article" date="2017" name="ISME J.">
        <title>Potential for microbial H2 and metal transformations associated with novel bacteria and archaea in deep terrestrial subsurface sediments.</title>
        <authorList>
            <person name="Hernsdorf A.W."/>
            <person name="Amano Y."/>
            <person name="Miyakawa K."/>
            <person name="Ise K."/>
            <person name="Suzuki Y."/>
            <person name="Anantharaman K."/>
            <person name="Probst A."/>
            <person name="Burstein D."/>
            <person name="Thomas B.C."/>
            <person name="Banfield J.F."/>
        </authorList>
    </citation>
    <scope>NUCLEOTIDE SEQUENCE [LARGE SCALE GENOMIC DNA]</scope>
    <source>
        <strain evidence="2">HGW-Wallbacteria-1</strain>
    </source>
</reference>
<evidence type="ECO:0000256" key="1">
    <source>
        <dbReference type="SAM" id="Phobius"/>
    </source>
</evidence>
<feature type="transmembrane region" description="Helical" evidence="1">
    <location>
        <begin position="289"/>
        <end position="306"/>
    </location>
</feature>
<protein>
    <recommendedName>
        <fullName evidence="4">EF-hand domain-containing protein</fullName>
    </recommendedName>
</protein>
<accession>A0A2N1PKL1</accession>
<evidence type="ECO:0000313" key="2">
    <source>
        <dbReference type="EMBL" id="PKK88874.1"/>
    </source>
</evidence>
<dbReference type="EMBL" id="PGXC01000032">
    <property type="protein sequence ID" value="PKK88874.1"/>
    <property type="molecule type" value="Genomic_DNA"/>
</dbReference>
<evidence type="ECO:0008006" key="4">
    <source>
        <dbReference type="Google" id="ProtNLM"/>
    </source>
</evidence>
<dbReference type="Proteomes" id="UP000233256">
    <property type="component" value="Unassembled WGS sequence"/>
</dbReference>
<keyword evidence="1" id="KW-0472">Membrane</keyword>